<evidence type="ECO:0000313" key="5">
    <source>
        <dbReference type="Proteomes" id="UP001107558"/>
    </source>
</evidence>
<evidence type="ECO:0000313" key="4">
    <source>
        <dbReference type="EMBL" id="KAG5674878.1"/>
    </source>
</evidence>
<name>A0A9J6C084_POLVA</name>
<dbReference type="AlphaFoldDB" id="A0A9J6C084"/>
<dbReference type="OrthoDB" id="6162427at2759"/>
<keyword evidence="1" id="KW-0245">EGF-like domain</keyword>
<keyword evidence="2" id="KW-0732">Signal</keyword>
<keyword evidence="1" id="KW-1015">Disulfide bond</keyword>
<organism evidence="4 5">
    <name type="scientific">Polypedilum vanderplanki</name>
    <name type="common">Sleeping chironomid midge</name>
    <dbReference type="NCBI Taxonomy" id="319348"/>
    <lineage>
        <taxon>Eukaryota</taxon>
        <taxon>Metazoa</taxon>
        <taxon>Ecdysozoa</taxon>
        <taxon>Arthropoda</taxon>
        <taxon>Hexapoda</taxon>
        <taxon>Insecta</taxon>
        <taxon>Pterygota</taxon>
        <taxon>Neoptera</taxon>
        <taxon>Endopterygota</taxon>
        <taxon>Diptera</taxon>
        <taxon>Nematocera</taxon>
        <taxon>Chironomoidea</taxon>
        <taxon>Chironomidae</taxon>
        <taxon>Chironominae</taxon>
        <taxon>Polypedilum</taxon>
        <taxon>Polypedilum</taxon>
    </lineage>
</organism>
<evidence type="ECO:0000259" key="3">
    <source>
        <dbReference type="PROSITE" id="PS50026"/>
    </source>
</evidence>
<feature type="domain" description="EGF-like" evidence="3">
    <location>
        <begin position="51"/>
        <end position="93"/>
    </location>
</feature>
<feature type="signal peptide" evidence="2">
    <location>
        <begin position="1"/>
        <end position="22"/>
    </location>
</feature>
<feature type="disulfide bond" evidence="1">
    <location>
        <begin position="83"/>
        <end position="92"/>
    </location>
</feature>
<keyword evidence="5" id="KW-1185">Reference proteome</keyword>
<proteinExistence type="predicted"/>
<dbReference type="PROSITE" id="PS50026">
    <property type="entry name" value="EGF_3"/>
    <property type="match status" value="1"/>
</dbReference>
<protein>
    <recommendedName>
        <fullName evidence="3">EGF-like domain-containing protein</fullName>
    </recommendedName>
</protein>
<evidence type="ECO:0000256" key="2">
    <source>
        <dbReference type="SAM" id="SignalP"/>
    </source>
</evidence>
<dbReference type="PROSITE" id="PS00022">
    <property type="entry name" value="EGF_1"/>
    <property type="match status" value="1"/>
</dbReference>
<sequence length="111" mass="12818">MNFLKFILAIFILNCIWFATDACNSLSDDEVIAVAAEADTVKNPYLNETITYEGCFLNDGSPYCLHGGDCYRISSRPRPTCMCIEQWWGRRCNILRSEYNVKVDRWQGDFI</sequence>
<evidence type="ECO:0000256" key="1">
    <source>
        <dbReference type="PROSITE-ProRule" id="PRU00076"/>
    </source>
</evidence>
<dbReference type="SUPFAM" id="SSF57196">
    <property type="entry name" value="EGF/Laminin"/>
    <property type="match status" value="1"/>
</dbReference>
<dbReference type="Gene3D" id="2.10.25.10">
    <property type="entry name" value="Laminin"/>
    <property type="match status" value="1"/>
</dbReference>
<dbReference type="Proteomes" id="UP001107558">
    <property type="component" value="Chromosome 2"/>
</dbReference>
<gene>
    <name evidence="4" type="ORF">PVAND_004823</name>
</gene>
<feature type="chain" id="PRO_5039920575" description="EGF-like domain-containing protein" evidence="2">
    <location>
        <begin position="23"/>
        <end position="111"/>
    </location>
</feature>
<feature type="disulfide bond" evidence="1">
    <location>
        <begin position="64"/>
        <end position="81"/>
    </location>
</feature>
<accession>A0A9J6C084</accession>
<reference evidence="4" key="1">
    <citation type="submission" date="2021-03" db="EMBL/GenBank/DDBJ databases">
        <title>Chromosome level genome of the anhydrobiotic midge Polypedilum vanderplanki.</title>
        <authorList>
            <person name="Yoshida Y."/>
            <person name="Kikawada T."/>
            <person name="Gusev O."/>
        </authorList>
    </citation>
    <scope>NUCLEOTIDE SEQUENCE</scope>
    <source>
        <strain evidence="4">NIAS01</strain>
        <tissue evidence="4">Whole body or cell culture</tissue>
    </source>
</reference>
<dbReference type="InterPro" id="IPR000742">
    <property type="entry name" value="EGF"/>
</dbReference>
<dbReference type="EMBL" id="JADBJN010000002">
    <property type="protein sequence ID" value="KAG5674878.1"/>
    <property type="molecule type" value="Genomic_DNA"/>
</dbReference>
<comment type="caution">
    <text evidence="1">Lacks conserved residue(s) required for the propagation of feature annotation.</text>
</comment>
<comment type="caution">
    <text evidence="4">The sequence shown here is derived from an EMBL/GenBank/DDBJ whole genome shotgun (WGS) entry which is preliminary data.</text>
</comment>